<dbReference type="FunCoup" id="A0A259U3P4">
    <property type="interactions" value="313"/>
</dbReference>
<dbReference type="CDD" id="cd06530">
    <property type="entry name" value="S26_SPase_I"/>
    <property type="match status" value="2"/>
</dbReference>
<dbReference type="PROSITE" id="PS00760">
    <property type="entry name" value="SPASE_I_2"/>
    <property type="match status" value="1"/>
</dbReference>
<dbReference type="GO" id="GO:0016020">
    <property type="term" value="C:membrane"/>
    <property type="evidence" value="ECO:0007669"/>
    <property type="project" value="UniProtKB-SubCell"/>
</dbReference>
<dbReference type="GO" id="GO:0009003">
    <property type="term" value="F:signal peptidase activity"/>
    <property type="evidence" value="ECO:0007669"/>
    <property type="project" value="UniProtKB-EC"/>
</dbReference>
<dbReference type="PANTHER" id="PTHR43390">
    <property type="entry name" value="SIGNAL PEPTIDASE I"/>
    <property type="match status" value="1"/>
</dbReference>
<feature type="domain" description="Peptidase S26" evidence="8">
    <location>
        <begin position="300"/>
        <end position="337"/>
    </location>
</feature>
<organism evidence="9 10">
    <name type="scientific">Rubricoccus marinus</name>
    <dbReference type="NCBI Taxonomy" id="716817"/>
    <lineage>
        <taxon>Bacteria</taxon>
        <taxon>Pseudomonadati</taxon>
        <taxon>Rhodothermota</taxon>
        <taxon>Rhodothermia</taxon>
        <taxon>Rhodothermales</taxon>
        <taxon>Rubricoccaceae</taxon>
        <taxon>Rubricoccus</taxon>
    </lineage>
</organism>
<dbReference type="Gene3D" id="2.10.109.10">
    <property type="entry name" value="Umud Fragment, subunit A"/>
    <property type="match status" value="2"/>
</dbReference>
<evidence type="ECO:0000256" key="5">
    <source>
        <dbReference type="ARBA" id="ARBA00022801"/>
    </source>
</evidence>
<dbReference type="EC" id="3.4.21.89" evidence="3 7"/>
<accession>A0A259U3P4</accession>
<dbReference type="SUPFAM" id="SSF51306">
    <property type="entry name" value="LexA/Signal peptidase"/>
    <property type="match status" value="2"/>
</dbReference>
<dbReference type="GO" id="GO:0004252">
    <property type="term" value="F:serine-type endopeptidase activity"/>
    <property type="evidence" value="ECO:0007669"/>
    <property type="project" value="InterPro"/>
</dbReference>
<comment type="subcellular location">
    <subcellularLocation>
        <location evidence="7">Membrane</location>
        <topology evidence="7">Single-pass type II membrane protein</topology>
    </subcellularLocation>
</comment>
<comment type="caution">
    <text evidence="9">The sequence shown here is derived from an EMBL/GenBank/DDBJ whole genome shotgun (WGS) entry which is preliminary data.</text>
</comment>
<dbReference type="EMBL" id="MQWB01000001">
    <property type="protein sequence ID" value="OZC04643.1"/>
    <property type="molecule type" value="Genomic_DNA"/>
</dbReference>
<evidence type="ECO:0000256" key="7">
    <source>
        <dbReference type="RuleBase" id="RU362042"/>
    </source>
</evidence>
<dbReference type="InterPro" id="IPR000223">
    <property type="entry name" value="Pept_S26A_signal_pept_1"/>
</dbReference>
<comment type="catalytic activity">
    <reaction evidence="1 7">
        <text>Cleavage of hydrophobic, N-terminal signal or leader sequences from secreted and periplasmic proteins.</text>
        <dbReference type="EC" id="3.4.21.89"/>
    </reaction>
</comment>
<dbReference type="InParanoid" id="A0A259U3P4"/>
<dbReference type="GO" id="GO:0006465">
    <property type="term" value="P:signal peptide processing"/>
    <property type="evidence" value="ECO:0007669"/>
    <property type="project" value="InterPro"/>
</dbReference>
<dbReference type="PANTHER" id="PTHR43390:SF1">
    <property type="entry name" value="CHLOROPLAST PROCESSING PEPTIDASE"/>
    <property type="match status" value="1"/>
</dbReference>
<keyword evidence="7" id="KW-0645">Protease</keyword>
<comment type="similarity">
    <text evidence="2 7">Belongs to the peptidase S26 family.</text>
</comment>
<feature type="active site" evidence="6">
    <location>
        <position position="58"/>
    </location>
</feature>
<gene>
    <name evidence="9" type="ORF">BSZ36_07565</name>
</gene>
<feature type="active site" evidence="6">
    <location>
        <position position="134"/>
    </location>
</feature>
<dbReference type="InterPro" id="IPR019758">
    <property type="entry name" value="Pept_S26A_signal_pept_1_CS"/>
</dbReference>
<evidence type="ECO:0000256" key="3">
    <source>
        <dbReference type="ARBA" id="ARBA00013208"/>
    </source>
</evidence>
<evidence type="ECO:0000259" key="8">
    <source>
        <dbReference type="Pfam" id="PF10502"/>
    </source>
</evidence>
<evidence type="ECO:0000313" key="10">
    <source>
        <dbReference type="Proteomes" id="UP000216446"/>
    </source>
</evidence>
<dbReference type="PRINTS" id="PR00727">
    <property type="entry name" value="LEADERPTASE"/>
</dbReference>
<feature type="domain" description="Peptidase S26" evidence="8">
    <location>
        <begin position="30"/>
        <end position="160"/>
    </location>
</feature>
<dbReference type="PROSITE" id="PS00761">
    <property type="entry name" value="SPASE_I_3"/>
    <property type="match status" value="1"/>
</dbReference>
<dbReference type="AlphaFoldDB" id="A0A259U3P4"/>
<dbReference type="NCBIfam" id="TIGR02227">
    <property type="entry name" value="sigpep_I_bact"/>
    <property type="match status" value="1"/>
</dbReference>
<proteinExistence type="inferred from homology"/>
<name>A0A259U3P4_9BACT</name>
<dbReference type="Pfam" id="PF10502">
    <property type="entry name" value="Peptidase_S26"/>
    <property type="match status" value="2"/>
</dbReference>
<protein>
    <recommendedName>
        <fullName evidence="4 7">Signal peptidase I</fullName>
        <ecNumber evidence="3 7">3.4.21.89</ecNumber>
    </recommendedName>
</protein>
<dbReference type="Proteomes" id="UP000216446">
    <property type="component" value="Unassembled WGS sequence"/>
</dbReference>
<reference evidence="9 10" key="1">
    <citation type="submission" date="2016-11" db="EMBL/GenBank/DDBJ databases">
        <title>Study of marine rhodopsin-containing bacteria.</title>
        <authorList>
            <person name="Yoshizawa S."/>
            <person name="Kumagai Y."/>
            <person name="Kogure K."/>
        </authorList>
    </citation>
    <scope>NUCLEOTIDE SEQUENCE [LARGE SCALE GENOMIC DNA]</scope>
    <source>
        <strain evidence="9 10">SG-29</strain>
    </source>
</reference>
<evidence type="ECO:0000256" key="1">
    <source>
        <dbReference type="ARBA" id="ARBA00000677"/>
    </source>
</evidence>
<keyword evidence="10" id="KW-1185">Reference proteome</keyword>
<evidence type="ECO:0000256" key="2">
    <source>
        <dbReference type="ARBA" id="ARBA00009370"/>
    </source>
</evidence>
<dbReference type="InterPro" id="IPR019533">
    <property type="entry name" value="Peptidase_S26"/>
</dbReference>
<evidence type="ECO:0000313" key="9">
    <source>
        <dbReference type="EMBL" id="OZC04643.1"/>
    </source>
</evidence>
<dbReference type="InterPro" id="IPR036286">
    <property type="entry name" value="LexA/Signal_pep-like_sf"/>
</dbReference>
<sequence length="356" mass="39512">MDAHLAREAVPPLAPEATAPAVPHRSGWSVFRVIASAFLAAFLLRACVFEAYRIPSSSMEQTLQPGDYVFVSKLGYGTRIPETFRLPLSRRERANPILPGVRLPGIGAPARGDVVVFHYPADGGPIHRRTPYVKRLVGLPGEVVEIREKQVFADGAPVERAPTGRQFWVVLLAERAFLQPDSLTSVGLTGRIERVSDRERVIEATQEVAARVRRLPGVESVEALVRRPGDGSADFPASGAYSLDDWGPVRVPFRDWTIPLDSETWSLYRAAILKHEPLAVERVAGGFRVEGVPADSFTFSQDYYVVLGDHRDDSADSRSWGFVPDTHLVGRARLIYFSWDPESGKARWDRALHIVR</sequence>
<dbReference type="InterPro" id="IPR019757">
    <property type="entry name" value="Pept_S26A_signal_pept_1_Lys-AS"/>
</dbReference>
<keyword evidence="5 7" id="KW-0378">Hydrolase</keyword>
<evidence type="ECO:0000256" key="6">
    <source>
        <dbReference type="PIRSR" id="PIRSR600223-1"/>
    </source>
</evidence>
<evidence type="ECO:0000256" key="4">
    <source>
        <dbReference type="ARBA" id="ARBA00019232"/>
    </source>
</evidence>